<accession>I0ELH2</accession>
<sequence>MALLIPCLLKALEFGGMGNVSMGLGGAGVALQESQWALYYNPALLDMDEKSKFGYSFNAQVAQKNVLSLANLATNGEIDNLENNISNLRTSNNQTIAQALQGGNSNITINASENSQANNVVQIANTTNNFIQNNALMLSSQNGFVFQYNYRGRKKEFVGSFGIGLFGSAFGGASAITDKEHKELIIDDNNTYYQAQINAHSINLSQTSQANYNAHSMLSPNANLQGAVRALALVEVPLGYGHAFNTKIGRFGVGITFKYIWSLSYGIGLKGNANTMLNEVGSMNALNNFSFNSIPKTSHFGLDLGGAYSIKGFTLGLVGKYLNAPKFSLGTNNGFLRIDPQVRLGLAYHYKFLTLAWDFDLTKNNSIVPFKKSQMTGGGIMLDFKYIDFRFGAMGNMARDNLDYGIILTGGIGFYKVFDISIQSSLKTQKFDNYAIPEYVALRIGGGYTW</sequence>
<evidence type="ECO:0000313" key="2">
    <source>
        <dbReference type="EMBL" id="AFI03791.1"/>
    </source>
</evidence>
<dbReference type="AlphaFoldDB" id="I0ELH2"/>
<dbReference type="EMBL" id="CP003479">
    <property type="protein sequence ID" value="AFI03791.1"/>
    <property type="molecule type" value="Genomic_DNA"/>
</dbReference>
<proteinExistence type="predicted"/>
<evidence type="ECO:0000256" key="1">
    <source>
        <dbReference type="SAM" id="Coils"/>
    </source>
</evidence>
<reference evidence="3" key="1">
    <citation type="submission" date="2012-04" db="EMBL/GenBank/DDBJ databases">
        <title>Complete genome sequence of Helicobacter cetorum strain MIT 00-7128.</title>
        <authorList>
            <person name="Kersulyte D."/>
            <person name="Berg D.E."/>
        </authorList>
    </citation>
    <scope>NUCLEOTIDE SEQUENCE [LARGE SCALE GENOMIC DNA]</scope>
    <source>
        <strain evidence="3">MIT 00-7128</strain>
    </source>
</reference>
<dbReference type="Proteomes" id="UP000005010">
    <property type="component" value="Chromosome"/>
</dbReference>
<evidence type="ECO:0008006" key="4">
    <source>
        <dbReference type="Google" id="ProtNLM"/>
    </source>
</evidence>
<keyword evidence="3" id="KW-1185">Reference proteome</keyword>
<organism evidence="2 3">
    <name type="scientific">Helicobacter cetorum (strain ATCC BAA-429 / MIT 00-7128)</name>
    <dbReference type="NCBI Taxonomy" id="182217"/>
    <lineage>
        <taxon>Bacteria</taxon>
        <taxon>Pseudomonadati</taxon>
        <taxon>Campylobacterota</taxon>
        <taxon>Epsilonproteobacteria</taxon>
        <taxon>Campylobacterales</taxon>
        <taxon>Helicobacteraceae</taxon>
        <taxon>Helicobacter</taxon>
    </lineage>
</organism>
<name>I0ELH2_HELC0</name>
<feature type="coiled-coil region" evidence="1">
    <location>
        <begin position="71"/>
        <end position="98"/>
    </location>
</feature>
<protein>
    <recommendedName>
        <fullName evidence="4">Outer membrane protein</fullName>
    </recommendedName>
</protein>
<dbReference type="HOGENOM" id="CLU_036483_0_0_7"/>
<dbReference type="RefSeq" id="WP_014660663.1">
    <property type="nucleotide sequence ID" value="NC_017737.1"/>
</dbReference>
<dbReference type="InterPro" id="IPR032811">
    <property type="entry name" value="Put_conjugal_transfer"/>
</dbReference>
<dbReference type="PATRIC" id="fig|182217.3.peg.529"/>
<gene>
    <name evidence="2" type="ordered locus">HCW_02550</name>
</gene>
<dbReference type="Pfam" id="PF13729">
    <property type="entry name" value="TraF_2"/>
    <property type="match status" value="1"/>
</dbReference>
<evidence type="ECO:0000313" key="3">
    <source>
        <dbReference type="Proteomes" id="UP000005010"/>
    </source>
</evidence>
<dbReference type="KEGG" id="hce:HCW_02550"/>
<keyword evidence="1" id="KW-0175">Coiled coil</keyword>
<dbReference type="eggNOG" id="COG2067">
    <property type="taxonomic scope" value="Bacteria"/>
</dbReference>